<evidence type="ECO:0000256" key="3">
    <source>
        <dbReference type="ARBA" id="ARBA00022552"/>
    </source>
</evidence>
<dbReference type="InterPro" id="IPR011047">
    <property type="entry name" value="Quinoprotein_ADH-like_sf"/>
</dbReference>
<keyword evidence="6" id="KW-0804">Transcription</keyword>
<dbReference type="SUPFAM" id="SSF50969">
    <property type="entry name" value="YVTN repeat-like/Quinoprotein amine dehydrogenase"/>
    <property type="match status" value="1"/>
</dbReference>
<dbReference type="InterPro" id="IPR057644">
    <property type="entry name" value="Beta-prop_WDR75_2nd"/>
</dbReference>
<evidence type="ECO:0000256" key="1">
    <source>
        <dbReference type="ARBA" id="ARBA00004604"/>
    </source>
</evidence>
<feature type="compositionally biased region" description="Low complexity" evidence="9">
    <location>
        <begin position="937"/>
        <end position="949"/>
    </location>
</feature>
<dbReference type="Pfam" id="PF23769">
    <property type="entry name" value="Beta-prop_WDR75_2nd"/>
    <property type="match status" value="1"/>
</dbReference>
<evidence type="ECO:0000256" key="6">
    <source>
        <dbReference type="ARBA" id="ARBA00023163"/>
    </source>
</evidence>
<sequence>MAASTSRQPQDIPLPPSPPASTGKQKRGKGKVKENTGSQKRRAGKAPSTTKSLEEDLASDSSWDWVSLTDLCTNKFPPIFTRDGSYYFYLVGKSVKIFSTTTGQLVSTLSAPRTADESPSDVLTCAILNPHNPFQLITGSTNGCLAFWDYMDAILLRKIAVGQPIYHVSAHEKIQNYIFVSATRNTKYKNSGEDNSVVLQLSVKPTDDTFHTTTQKPSEILPVGKTRFPTGLAISPSGEWLIAAAGNKVYIANLGSLQFGFTKYVSSDRLSCLAFHPSEEYFATGDVKGNIRLWYCLNENVMVKAKKVEKKTQTANLHWHAHAVSSLAFTPNGAYLLSGGEESVLVIWQLHSGKKEFVPRVGAPIQTISLSPAGSHGEEYLLGLSDATHVFVSAANLRVSRSYSRMKLGPSMTYNASSSSLSVPLATHSLTSTVILPSSHPSSLQIYSPSHLEVKSELEVAPSNRVSRRDEKLLEPSRVQKVAVSSSGEWMASIDARTGDADFQDEVYLKFWKWDKKISNWILNTRIDRPHGLHQITDMSFSPCLGESESYLITAGRDGTVKVWRTRSDAWKRSPSEEFWIARSSLAFRSLVPTSATWSPDGTLLAVCLGSQVSLYDPQTNVLICTFTSPELTSSKSAHFLGRGRFLAVLGGKEVVIWDVVLQSVRWTYSINVLVQTLVPSPYDETFALFTSSQEQATQSRVYILSATAPTPTRSISLPFGLRSVIWYSPRSSSSSSFNFMGITHDWMIVRFGDDAKDILEGSSAREIKASIDKPRTLFQDIFGSSMFTNSSDSTSKHPIQSTPSAWTGLESSSILDGPVHLMPPLESLYAPLMNAFMKRRPDNSLAAPEKPTDKDVEMEDEDEAPARTSRSPKFTDDRDVDMKAFVELFKAQSVTHTPATKSKMNGVAKPKKSNGVVHHSASPAPPPCSTPKGAKPVVVSTRSPSSSPAPFATNTKKRKKTSD</sequence>
<comment type="caution">
    <text evidence="11">The sequence shown here is derived from an EMBL/GenBank/DDBJ whole genome shotgun (WGS) entry which is preliminary data.</text>
</comment>
<accession>A0A0W0FAU9</accession>
<dbReference type="PROSITE" id="PS50294">
    <property type="entry name" value="WD_REPEATS_REGION"/>
    <property type="match status" value="1"/>
</dbReference>
<dbReference type="PROSITE" id="PS50082">
    <property type="entry name" value="WD_REPEATS_2"/>
    <property type="match status" value="2"/>
</dbReference>
<feature type="region of interest" description="Disordered" evidence="9">
    <location>
        <begin position="1"/>
        <end position="55"/>
    </location>
</feature>
<keyword evidence="3" id="KW-0698">rRNA processing</keyword>
<comment type="subcellular location">
    <subcellularLocation>
        <location evidence="1">Nucleus</location>
        <location evidence="1">Nucleolus</location>
    </subcellularLocation>
</comment>
<protein>
    <submittedName>
        <fullName evidence="11">Putative WD40 repeat-like protein</fullName>
    </submittedName>
</protein>
<evidence type="ECO:0000256" key="9">
    <source>
        <dbReference type="SAM" id="MobiDB-lite"/>
    </source>
</evidence>
<dbReference type="GO" id="GO:0006364">
    <property type="term" value="P:rRNA processing"/>
    <property type="evidence" value="ECO:0007669"/>
    <property type="project" value="UniProtKB-KW"/>
</dbReference>
<keyword evidence="7" id="KW-0539">Nucleus</keyword>
<dbReference type="Pfam" id="PF23869">
    <property type="entry name" value="Beta-prop_WDR75_1st"/>
    <property type="match status" value="1"/>
</dbReference>
<dbReference type="InterPro" id="IPR001680">
    <property type="entry name" value="WD40_rpt"/>
</dbReference>
<evidence type="ECO:0000256" key="7">
    <source>
        <dbReference type="ARBA" id="ARBA00023242"/>
    </source>
</evidence>
<dbReference type="GO" id="GO:0003723">
    <property type="term" value="F:RNA binding"/>
    <property type="evidence" value="ECO:0007669"/>
    <property type="project" value="InterPro"/>
</dbReference>
<dbReference type="SUPFAM" id="SSF50998">
    <property type="entry name" value="Quinoprotein alcohol dehydrogenase-like"/>
    <property type="match status" value="1"/>
</dbReference>
<evidence type="ECO:0000313" key="12">
    <source>
        <dbReference type="Proteomes" id="UP000054988"/>
    </source>
</evidence>
<evidence type="ECO:0000256" key="5">
    <source>
        <dbReference type="ARBA" id="ARBA00022737"/>
    </source>
</evidence>
<feature type="region of interest" description="Disordered" evidence="9">
    <location>
        <begin position="898"/>
        <end position="964"/>
    </location>
</feature>
<dbReference type="SUPFAM" id="SSF50978">
    <property type="entry name" value="WD40 repeat-like"/>
    <property type="match status" value="1"/>
</dbReference>
<gene>
    <name evidence="11" type="ORF">WG66_14040</name>
</gene>
<feature type="repeat" description="WD" evidence="8">
    <location>
        <begin position="317"/>
        <end position="358"/>
    </location>
</feature>
<dbReference type="GO" id="GO:0045943">
    <property type="term" value="P:positive regulation of transcription by RNA polymerase I"/>
    <property type="evidence" value="ECO:0007669"/>
    <property type="project" value="InterPro"/>
</dbReference>
<dbReference type="InterPro" id="IPR036322">
    <property type="entry name" value="WD40_repeat_dom_sf"/>
</dbReference>
<name>A0A0W0FAU9_MONRR</name>
<dbReference type="InterPro" id="IPR053826">
    <property type="entry name" value="WDR75"/>
</dbReference>
<evidence type="ECO:0000256" key="4">
    <source>
        <dbReference type="ARBA" id="ARBA00022574"/>
    </source>
</evidence>
<dbReference type="SMART" id="SM00320">
    <property type="entry name" value="WD40"/>
    <property type="match status" value="7"/>
</dbReference>
<dbReference type="EMBL" id="LATX01002176">
    <property type="protein sequence ID" value="KTB33422.1"/>
    <property type="molecule type" value="Genomic_DNA"/>
</dbReference>
<dbReference type="eggNOG" id="KOG1963">
    <property type="taxonomic scope" value="Eukaryota"/>
</dbReference>
<dbReference type="AlphaFoldDB" id="A0A0W0FAU9"/>
<keyword evidence="4 8" id="KW-0853">WD repeat</keyword>
<evidence type="ECO:0000313" key="11">
    <source>
        <dbReference type="EMBL" id="KTB33422.1"/>
    </source>
</evidence>
<dbReference type="InterPro" id="IPR011044">
    <property type="entry name" value="Quino_amine_DH_bsu"/>
</dbReference>
<feature type="region of interest" description="Disordered" evidence="9">
    <location>
        <begin position="842"/>
        <end position="877"/>
    </location>
</feature>
<proteinExistence type="predicted"/>
<evidence type="ECO:0000259" key="10">
    <source>
        <dbReference type="Pfam" id="PF23769"/>
    </source>
</evidence>
<keyword evidence="5" id="KW-0677">Repeat</keyword>
<keyword evidence="2" id="KW-0690">Ribosome biogenesis</keyword>
<organism evidence="11 12">
    <name type="scientific">Moniliophthora roreri</name>
    <name type="common">Frosty pod rot fungus</name>
    <name type="synonym">Monilia roreri</name>
    <dbReference type="NCBI Taxonomy" id="221103"/>
    <lineage>
        <taxon>Eukaryota</taxon>
        <taxon>Fungi</taxon>
        <taxon>Dikarya</taxon>
        <taxon>Basidiomycota</taxon>
        <taxon>Agaricomycotina</taxon>
        <taxon>Agaricomycetes</taxon>
        <taxon>Agaricomycetidae</taxon>
        <taxon>Agaricales</taxon>
        <taxon>Marasmiineae</taxon>
        <taxon>Marasmiaceae</taxon>
        <taxon>Moniliophthora</taxon>
    </lineage>
</organism>
<evidence type="ECO:0000256" key="8">
    <source>
        <dbReference type="PROSITE-ProRule" id="PRU00221"/>
    </source>
</evidence>
<dbReference type="GO" id="GO:0032040">
    <property type="term" value="C:small-subunit processome"/>
    <property type="evidence" value="ECO:0007669"/>
    <property type="project" value="InterPro"/>
</dbReference>
<dbReference type="PANTHER" id="PTHR44215">
    <property type="entry name" value="WD REPEAT-CONTAINING PROTEIN 75"/>
    <property type="match status" value="1"/>
</dbReference>
<feature type="domain" description="WD repeat-containing protein 75 second beta-propeller" evidence="10">
    <location>
        <begin position="439"/>
        <end position="712"/>
    </location>
</feature>
<reference evidence="11 12" key="1">
    <citation type="submission" date="2015-12" db="EMBL/GenBank/DDBJ databases">
        <title>Draft genome sequence of Moniliophthora roreri, the causal agent of frosty pod rot of cacao.</title>
        <authorList>
            <person name="Aime M.C."/>
            <person name="Diaz-Valderrama J.R."/>
            <person name="Kijpornyongpan T."/>
            <person name="Phillips-Mora W."/>
        </authorList>
    </citation>
    <scope>NUCLEOTIDE SEQUENCE [LARGE SCALE GENOMIC DNA]</scope>
    <source>
        <strain evidence="11 12">MCA 2952</strain>
    </source>
</reference>
<feature type="repeat" description="WD" evidence="8">
    <location>
        <begin position="547"/>
        <end position="574"/>
    </location>
</feature>
<dbReference type="Proteomes" id="UP000054988">
    <property type="component" value="Unassembled WGS sequence"/>
</dbReference>
<dbReference type="GO" id="GO:2000234">
    <property type="term" value="P:positive regulation of rRNA processing"/>
    <property type="evidence" value="ECO:0007669"/>
    <property type="project" value="TreeGrafter"/>
</dbReference>
<evidence type="ECO:0000256" key="2">
    <source>
        <dbReference type="ARBA" id="ARBA00022517"/>
    </source>
</evidence>
<dbReference type="InterPro" id="IPR015943">
    <property type="entry name" value="WD40/YVTN_repeat-like_dom_sf"/>
</dbReference>
<dbReference type="Gene3D" id="2.130.10.10">
    <property type="entry name" value="YVTN repeat-like/Quinoprotein amine dehydrogenase"/>
    <property type="match status" value="3"/>
</dbReference>
<dbReference type="PANTHER" id="PTHR44215:SF1">
    <property type="entry name" value="WD REPEAT-CONTAINING PROTEIN 75"/>
    <property type="match status" value="1"/>
</dbReference>